<evidence type="ECO:0000313" key="1">
    <source>
        <dbReference type="EMBL" id="KUG23987.1"/>
    </source>
</evidence>
<name>A0A0W8FUQ5_9ZZZZ</name>
<dbReference type="Gene3D" id="1.10.440.10">
    <property type="entry name" value="T4 endonuclease V"/>
    <property type="match status" value="1"/>
</dbReference>
<dbReference type="SUPFAM" id="SSF47077">
    <property type="entry name" value="T4 endonuclease V"/>
    <property type="match status" value="1"/>
</dbReference>
<sequence length="232" mass="27097">MRVWDLNPGYLNRQSLLGEHRELHAIVSIIKHNKKGYSRHPETLRWQGFGWALSQRHKLLAAEMALRGYVDRSPVLLKTQPQKWPDVFVDLPAAQFKLLSKKYKNIEQGRIPLPKDVQQLWAQHQYSVMARDDAEYKYLGGWVASRKTGKRIDDIYPELVSLLRCPPAEGNLRETIRHMQDYVRAYLSSSETAIERDSPRDMLKQIQRLAFLHDIVYLKESTALGELQAWIH</sequence>
<dbReference type="AlphaFoldDB" id="A0A0W8FUQ5"/>
<gene>
    <name evidence="1" type="ORF">ASZ90_006199</name>
</gene>
<protein>
    <submittedName>
        <fullName evidence="1">Uncharacterized protein</fullName>
    </submittedName>
</protein>
<dbReference type="Pfam" id="PF03013">
    <property type="entry name" value="Pyr_excise"/>
    <property type="match status" value="1"/>
</dbReference>
<proteinExistence type="predicted"/>
<dbReference type="InterPro" id="IPR004260">
    <property type="entry name" value="Pyr-dimer_DNA_glycosylase"/>
</dbReference>
<reference evidence="1" key="1">
    <citation type="journal article" date="2015" name="Proc. Natl. Acad. Sci. U.S.A.">
        <title>Networks of energetic and metabolic interactions define dynamics in microbial communities.</title>
        <authorList>
            <person name="Embree M."/>
            <person name="Liu J.K."/>
            <person name="Al-Bassam M.M."/>
            <person name="Zengler K."/>
        </authorList>
    </citation>
    <scope>NUCLEOTIDE SEQUENCE</scope>
</reference>
<dbReference type="InterPro" id="IPR024796">
    <property type="entry name" value="T4_endonuc_V"/>
</dbReference>
<dbReference type="EMBL" id="LNQE01000871">
    <property type="protein sequence ID" value="KUG23987.1"/>
    <property type="molecule type" value="Genomic_DNA"/>
</dbReference>
<accession>A0A0W8FUQ5</accession>
<organism evidence="1">
    <name type="scientific">hydrocarbon metagenome</name>
    <dbReference type="NCBI Taxonomy" id="938273"/>
    <lineage>
        <taxon>unclassified sequences</taxon>
        <taxon>metagenomes</taxon>
        <taxon>ecological metagenomes</taxon>
    </lineage>
</organism>
<comment type="caution">
    <text evidence="1">The sequence shown here is derived from an EMBL/GenBank/DDBJ whole genome shotgun (WGS) entry which is preliminary data.</text>
</comment>